<feature type="compositionally biased region" description="Basic and acidic residues" evidence="1">
    <location>
        <begin position="8"/>
        <end position="24"/>
    </location>
</feature>
<comment type="caution">
    <text evidence="3">The sequence shown here is derived from an EMBL/GenBank/DDBJ whole genome shotgun (WGS) entry which is preliminary data.</text>
</comment>
<accession>A0A5C6B295</accession>
<evidence type="ECO:0000256" key="2">
    <source>
        <dbReference type="SAM" id="Phobius"/>
    </source>
</evidence>
<dbReference type="InterPro" id="IPR051675">
    <property type="entry name" value="Endo/Exo/Phosphatase_dom_1"/>
</dbReference>
<dbReference type="Gene3D" id="1.10.150.320">
    <property type="entry name" value="Photosystem II 12 kDa extrinsic protein"/>
    <property type="match status" value="1"/>
</dbReference>
<protein>
    <submittedName>
        <fullName evidence="3">ComE operon protein 1</fullName>
    </submittedName>
</protein>
<dbReference type="Proteomes" id="UP000320176">
    <property type="component" value="Unassembled WGS sequence"/>
</dbReference>
<feature type="transmembrane region" description="Helical" evidence="2">
    <location>
        <begin position="39"/>
        <end position="58"/>
    </location>
</feature>
<dbReference type="PANTHER" id="PTHR21180">
    <property type="entry name" value="ENDONUCLEASE/EXONUCLEASE/PHOSPHATASE FAMILY DOMAIN-CONTAINING PROTEIN 1"/>
    <property type="match status" value="1"/>
</dbReference>
<dbReference type="SUPFAM" id="SSF47781">
    <property type="entry name" value="RuvA domain 2-like"/>
    <property type="match status" value="1"/>
</dbReference>
<dbReference type="InterPro" id="IPR010994">
    <property type="entry name" value="RuvA_2-like"/>
</dbReference>
<organism evidence="3 4">
    <name type="scientific">Stieleria varia</name>
    <dbReference type="NCBI Taxonomy" id="2528005"/>
    <lineage>
        <taxon>Bacteria</taxon>
        <taxon>Pseudomonadati</taxon>
        <taxon>Planctomycetota</taxon>
        <taxon>Planctomycetia</taxon>
        <taxon>Pirellulales</taxon>
        <taxon>Pirellulaceae</taxon>
        <taxon>Stieleria</taxon>
    </lineage>
</organism>
<sequence>MVIAADSSKSKREAGTSEDTREGNRVDAAVPAICRRSTLGVLVIPCTLVVLGLVAFTLCSSDLPREPDLAIPQKPSGDDAAILLIDINAAPERQWALMPRVGPVLAKRIVEERQQNGPFESLEDLTRVHGIGEKTLEGIRPYCTVSVP</sequence>
<evidence type="ECO:0000256" key="1">
    <source>
        <dbReference type="SAM" id="MobiDB-lite"/>
    </source>
</evidence>
<dbReference type="GO" id="GO:0015627">
    <property type="term" value="C:type II protein secretion system complex"/>
    <property type="evidence" value="ECO:0007669"/>
    <property type="project" value="TreeGrafter"/>
</dbReference>
<feature type="region of interest" description="Disordered" evidence="1">
    <location>
        <begin position="1"/>
        <end position="24"/>
    </location>
</feature>
<proteinExistence type="predicted"/>
<evidence type="ECO:0000313" key="3">
    <source>
        <dbReference type="EMBL" id="TWU05691.1"/>
    </source>
</evidence>
<dbReference type="GO" id="GO:0015628">
    <property type="term" value="P:protein secretion by the type II secretion system"/>
    <property type="evidence" value="ECO:0007669"/>
    <property type="project" value="TreeGrafter"/>
</dbReference>
<keyword evidence="2" id="KW-1133">Transmembrane helix</keyword>
<evidence type="ECO:0000313" key="4">
    <source>
        <dbReference type="Proteomes" id="UP000320176"/>
    </source>
</evidence>
<dbReference type="Pfam" id="PF12836">
    <property type="entry name" value="HHH_3"/>
    <property type="match status" value="1"/>
</dbReference>
<keyword evidence="2" id="KW-0812">Transmembrane</keyword>
<dbReference type="AlphaFoldDB" id="A0A5C6B295"/>
<dbReference type="RefSeq" id="WP_146518898.1">
    <property type="nucleotide sequence ID" value="NZ_CP151726.1"/>
</dbReference>
<keyword evidence="2" id="KW-0472">Membrane</keyword>
<dbReference type="PANTHER" id="PTHR21180:SF32">
    <property type="entry name" value="ENDONUCLEASE_EXONUCLEASE_PHOSPHATASE FAMILY DOMAIN-CONTAINING PROTEIN 1"/>
    <property type="match status" value="1"/>
</dbReference>
<dbReference type="EMBL" id="SJPN01000002">
    <property type="protein sequence ID" value="TWU05691.1"/>
    <property type="molecule type" value="Genomic_DNA"/>
</dbReference>
<reference evidence="3 4" key="1">
    <citation type="submission" date="2019-02" db="EMBL/GenBank/DDBJ databases">
        <title>Deep-cultivation of Planctomycetes and their phenomic and genomic characterization uncovers novel biology.</title>
        <authorList>
            <person name="Wiegand S."/>
            <person name="Jogler M."/>
            <person name="Boedeker C."/>
            <person name="Pinto D."/>
            <person name="Vollmers J."/>
            <person name="Rivas-Marin E."/>
            <person name="Kohn T."/>
            <person name="Peeters S.H."/>
            <person name="Heuer A."/>
            <person name="Rast P."/>
            <person name="Oberbeckmann S."/>
            <person name="Bunk B."/>
            <person name="Jeske O."/>
            <person name="Meyerdierks A."/>
            <person name="Storesund J.E."/>
            <person name="Kallscheuer N."/>
            <person name="Luecker S."/>
            <person name="Lage O.M."/>
            <person name="Pohl T."/>
            <person name="Merkel B.J."/>
            <person name="Hornburger P."/>
            <person name="Mueller R.-W."/>
            <person name="Bruemmer F."/>
            <person name="Labrenz M."/>
            <person name="Spormann A.M."/>
            <person name="Op Den Camp H."/>
            <person name="Overmann J."/>
            <person name="Amann R."/>
            <person name="Jetten M.S.M."/>
            <person name="Mascher T."/>
            <person name="Medema M.H."/>
            <person name="Devos D.P."/>
            <person name="Kaster A.-K."/>
            <person name="Ovreas L."/>
            <person name="Rohde M."/>
            <person name="Galperin M.Y."/>
            <person name="Jogler C."/>
        </authorList>
    </citation>
    <scope>NUCLEOTIDE SEQUENCE [LARGE SCALE GENOMIC DNA]</scope>
    <source>
        <strain evidence="3 4">Pla52n</strain>
    </source>
</reference>
<keyword evidence="4" id="KW-1185">Reference proteome</keyword>
<dbReference type="OrthoDB" id="9790239at2"/>
<name>A0A5C6B295_9BACT</name>
<gene>
    <name evidence="3" type="primary">comEA</name>
    <name evidence="3" type="ORF">Pla52n_14060</name>
</gene>